<evidence type="ECO:0000313" key="9">
    <source>
        <dbReference type="Proteomes" id="UP001150925"/>
    </source>
</evidence>
<dbReference type="InterPro" id="IPR050815">
    <property type="entry name" value="TF_fung"/>
</dbReference>
<dbReference type="PANTHER" id="PTHR47338:SF5">
    <property type="entry name" value="ZN(II)2CYS6 TRANSCRIPTION FACTOR (EUROFUNG)"/>
    <property type="match status" value="1"/>
</dbReference>
<dbReference type="PANTHER" id="PTHR47338">
    <property type="entry name" value="ZN(II)2CYS6 TRANSCRIPTION FACTOR (EUROFUNG)-RELATED"/>
    <property type="match status" value="1"/>
</dbReference>
<evidence type="ECO:0000256" key="4">
    <source>
        <dbReference type="ARBA" id="ARBA00023163"/>
    </source>
</evidence>
<dbReference type="AlphaFoldDB" id="A0A9W8AQH1"/>
<organism evidence="8 9">
    <name type="scientific">Dispira parvispora</name>
    <dbReference type="NCBI Taxonomy" id="1520584"/>
    <lineage>
        <taxon>Eukaryota</taxon>
        <taxon>Fungi</taxon>
        <taxon>Fungi incertae sedis</taxon>
        <taxon>Zoopagomycota</taxon>
        <taxon>Kickxellomycotina</taxon>
        <taxon>Dimargaritomycetes</taxon>
        <taxon>Dimargaritales</taxon>
        <taxon>Dimargaritaceae</taxon>
        <taxon>Dispira</taxon>
    </lineage>
</organism>
<feature type="compositionally biased region" description="Polar residues" evidence="6">
    <location>
        <begin position="131"/>
        <end position="146"/>
    </location>
</feature>
<evidence type="ECO:0000259" key="7">
    <source>
        <dbReference type="PROSITE" id="PS50048"/>
    </source>
</evidence>
<dbReference type="Pfam" id="PF00172">
    <property type="entry name" value="Zn_clus"/>
    <property type="match status" value="1"/>
</dbReference>
<keyword evidence="9" id="KW-1185">Reference proteome</keyword>
<dbReference type="Gene3D" id="4.10.240.10">
    <property type="entry name" value="Zn(2)-C6 fungal-type DNA-binding domain"/>
    <property type="match status" value="1"/>
</dbReference>
<dbReference type="CDD" id="cd12148">
    <property type="entry name" value="fungal_TF_MHR"/>
    <property type="match status" value="1"/>
</dbReference>
<dbReference type="Proteomes" id="UP001150925">
    <property type="component" value="Unassembled WGS sequence"/>
</dbReference>
<gene>
    <name evidence="8" type="ORF">IWQ62_002377</name>
</gene>
<dbReference type="SUPFAM" id="SSF57701">
    <property type="entry name" value="Zn2/Cys6 DNA-binding domain"/>
    <property type="match status" value="1"/>
</dbReference>
<dbReference type="OrthoDB" id="2123952at2759"/>
<comment type="subcellular location">
    <subcellularLocation>
        <location evidence="1">Nucleus</location>
    </subcellularLocation>
</comment>
<feature type="compositionally biased region" description="Polar residues" evidence="6">
    <location>
        <begin position="72"/>
        <end position="85"/>
    </location>
</feature>
<feature type="domain" description="Zn(2)-C6 fungal-type" evidence="7">
    <location>
        <begin position="15"/>
        <end position="44"/>
    </location>
</feature>
<dbReference type="CDD" id="cd00067">
    <property type="entry name" value="GAL4"/>
    <property type="match status" value="1"/>
</dbReference>
<proteinExistence type="predicted"/>
<dbReference type="GO" id="GO:0005634">
    <property type="term" value="C:nucleus"/>
    <property type="evidence" value="ECO:0007669"/>
    <property type="project" value="UniProtKB-SubCell"/>
</dbReference>
<accession>A0A9W8AQH1</accession>
<name>A0A9W8AQH1_9FUNG</name>
<evidence type="ECO:0000313" key="8">
    <source>
        <dbReference type="EMBL" id="KAJ1966583.1"/>
    </source>
</evidence>
<feature type="region of interest" description="Disordered" evidence="6">
    <location>
        <begin position="120"/>
        <end position="159"/>
    </location>
</feature>
<dbReference type="InterPro" id="IPR001138">
    <property type="entry name" value="Zn2Cys6_DnaBD"/>
</dbReference>
<keyword evidence="3" id="KW-0805">Transcription regulation</keyword>
<dbReference type="InterPro" id="IPR036864">
    <property type="entry name" value="Zn2-C6_fun-type_DNA-bd_sf"/>
</dbReference>
<evidence type="ECO:0000256" key="1">
    <source>
        <dbReference type="ARBA" id="ARBA00004123"/>
    </source>
</evidence>
<evidence type="ECO:0000256" key="5">
    <source>
        <dbReference type="ARBA" id="ARBA00023242"/>
    </source>
</evidence>
<dbReference type="GO" id="GO:0008270">
    <property type="term" value="F:zinc ion binding"/>
    <property type="evidence" value="ECO:0007669"/>
    <property type="project" value="InterPro"/>
</dbReference>
<dbReference type="EMBL" id="JANBPY010000495">
    <property type="protein sequence ID" value="KAJ1966583.1"/>
    <property type="molecule type" value="Genomic_DNA"/>
</dbReference>
<evidence type="ECO:0000256" key="6">
    <source>
        <dbReference type="SAM" id="MobiDB-lite"/>
    </source>
</evidence>
<feature type="region of interest" description="Disordered" evidence="6">
    <location>
        <begin position="53"/>
        <end position="98"/>
    </location>
</feature>
<keyword evidence="5" id="KW-0539">Nucleus</keyword>
<comment type="caution">
    <text evidence="8">The sequence shown here is derived from an EMBL/GenBank/DDBJ whole genome shotgun (WGS) entry which is preliminary data.</text>
</comment>
<protein>
    <recommendedName>
        <fullName evidence="7">Zn(2)-C6 fungal-type domain-containing protein</fullName>
    </recommendedName>
</protein>
<evidence type="ECO:0000256" key="3">
    <source>
        <dbReference type="ARBA" id="ARBA00023015"/>
    </source>
</evidence>
<evidence type="ECO:0000256" key="2">
    <source>
        <dbReference type="ARBA" id="ARBA00022723"/>
    </source>
</evidence>
<dbReference type="PROSITE" id="PS50048">
    <property type="entry name" value="ZN2_CY6_FUNGAL_2"/>
    <property type="match status" value="1"/>
</dbReference>
<sequence>MSKHHDDTSVKLRKTCDVCVQRRYRCNGQNPCSSCTRRLFVCHYSYFTRRKIKPGEKPFVPPETAGRDGQDGSPSTNVESDQSAAVENVDKKGGVTLPKSAGETKELVFRLYEPPGTRAMSSTWKLRPVPSGSTITNREPCSRSNLTPPPPLEKTPDDNPTVLTTTHPDVSPCRISNSIPFPMTTLDIHSLSEQMPILNKMFQVIVLFPNLTATKMQRLTKEERLPGSAILVENLRLLTQVLPLYFPEGEPPSCDALHQWMAHFVTPLTFDQNLLSLEEQIYQPEVVHQLTLFFFKYFVNWEPFLQSQRFFLKLGMGVVQPALVNSILCFATQLYHNCKPQTDILFDHSREYFSRAEYWILRDLENPTLDTVTGLVIMIVGSCGLDKLEELSRYAEMCQRLMVQLNLHLTDSPYYAYRNPQPLTLLQSIQQVSRRRVFWGSLFITALTGLADRTTACFDMDQVCVSLADDLDPRDFFLVDDPQHSLPTILWPMLNGVSITPSNCKLIYIMEKIFRLNQEPLNTQPIRIEEIYQLNQELRQWFSKVPPELRMTGQPGGPTVHQSTDEYYTMIRNNGLINSAYYLCIFLINSEKLLQRIVPPLSPQQLADCHTRILTTLVELTHCVALPVMTVPVPERPLNVYYYTSYGLLAALPILARLGREEQIRYKNIIDTCYTLALQYSPSSLFSQDLHKLILNKIKFYRIAWEPDEASGGQQPYLALDPTDHQPSAGGM</sequence>
<dbReference type="SMART" id="SM00066">
    <property type="entry name" value="GAL4"/>
    <property type="match status" value="1"/>
</dbReference>
<dbReference type="GO" id="GO:0000981">
    <property type="term" value="F:DNA-binding transcription factor activity, RNA polymerase II-specific"/>
    <property type="evidence" value="ECO:0007669"/>
    <property type="project" value="InterPro"/>
</dbReference>
<keyword evidence="2" id="KW-0479">Metal-binding</keyword>
<reference evidence="8" key="1">
    <citation type="submission" date="2022-07" db="EMBL/GenBank/DDBJ databases">
        <title>Phylogenomic reconstructions and comparative analyses of Kickxellomycotina fungi.</title>
        <authorList>
            <person name="Reynolds N.K."/>
            <person name="Stajich J.E."/>
            <person name="Barry K."/>
            <person name="Grigoriev I.V."/>
            <person name="Crous P."/>
            <person name="Smith M.E."/>
        </authorList>
    </citation>
    <scope>NUCLEOTIDE SEQUENCE</scope>
    <source>
        <strain evidence="8">RSA 1196</strain>
    </source>
</reference>
<keyword evidence="4" id="KW-0804">Transcription</keyword>